<sequence>MSREMISSPTKRILTDEEHATRLGLEAERNVSWDLAASIRAASMRARKTVTEGYLSPPPSSTTLYSSHLKQGTMSPTAAHYPVPANETTRQVFSSLSSGRYTPLSSPSKRKCSDTDPDEEDYQRTDTLFQSEEDQGDVMVEMRSDEMEVERPVKPLRRSQRVRMETSPLPVGFLFPGRTDMNLSAAEGRSLGHIQDVFLESASNIELE</sequence>
<dbReference type="OrthoDB" id="4072855at2759"/>
<dbReference type="HOGENOM" id="CLU_114633_0_0_1"/>
<accession>A0A0D0DHU5</accession>
<evidence type="ECO:0000313" key="3">
    <source>
        <dbReference type="Proteomes" id="UP000054538"/>
    </source>
</evidence>
<protein>
    <submittedName>
        <fullName evidence="2">Uncharacterized protein</fullName>
    </submittedName>
</protein>
<gene>
    <name evidence="2" type="ORF">PAXRUDRAFT_824490</name>
</gene>
<dbReference type="InParanoid" id="A0A0D0DHU5"/>
<reference evidence="3" key="2">
    <citation type="submission" date="2015-01" db="EMBL/GenBank/DDBJ databases">
        <title>Evolutionary Origins and Diversification of the Mycorrhizal Mutualists.</title>
        <authorList>
            <consortium name="DOE Joint Genome Institute"/>
            <consortium name="Mycorrhizal Genomics Consortium"/>
            <person name="Kohler A."/>
            <person name="Kuo A."/>
            <person name="Nagy L.G."/>
            <person name="Floudas D."/>
            <person name="Copeland A."/>
            <person name="Barry K.W."/>
            <person name="Cichocki N."/>
            <person name="Veneault-Fourrey C."/>
            <person name="LaButti K."/>
            <person name="Lindquist E.A."/>
            <person name="Lipzen A."/>
            <person name="Lundell T."/>
            <person name="Morin E."/>
            <person name="Murat C."/>
            <person name="Riley R."/>
            <person name="Ohm R."/>
            <person name="Sun H."/>
            <person name="Tunlid A."/>
            <person name="Henrissat B."/>
            <person name="Grigoriev I.V."/>
            <person name="Hibbett D.S."/>
            <person name="Martin F."/>
        </authorList>
    </citation>
    <scope>NUCLEOTIDE SEQUENCE [LARGE SCALE GENOMIC DNA]</scope>
    <source>
        <strain evidence="3">Ve08.2h10</strain>
    </source>
</reference>
<dbReference type="AlphaFoldDB" id="A0A0D0DHU5"/>
<keyword evidence="3" id="KW-1185">Reference proteome</keyword>
<dbReference type="Proteomes" id="UP000054538">
    <property type="component" value="Unassembled WGS sequence"/>
</dbReference>
<feature type="compositionally biased region" description="Polar residues" evidence="1">
    <location>
        <begin position="92"/>
        <end position="107"/>
    </location>
</feature>
<dbReference type="EMBL" id="KN824917">
    <property type="protein sequence ID" value="KIK97862.1"/>
    <property type="molecule type" value="Genomic_DNA"/>
</dbReference>
<evidence type="ECO:0000256" key="1">
    <source>
        <dbReference type="SAM" id="MobiDB-lite"/>
    </source>
</evidence>
<evidence type="ECO:0000313" key="2">
    <source>
        <dbReference type="EMBL" id="KIK97862.1"/>
    </source>
</evidence>
<feature type="region of interest" description="Disordered" evidence="1">
    <location>
        <begin position="92"/>
        <end position="126"/>
    </location>
</feature>
<reference evidence="2 3" key="1">
    <citation type="submission" date="2014-04" db="EMBL/GenBank/DDBJ databases">
        <authorList>
            <consortium name="DOE Joint Genome Institute"/>
            <person name="Kuo A."/>
            <person name="Kohler A."/>
            <person name="Jargeat P."/>
            <person name="Nagy L.G."/>
            <person name="Floudas D."/>
            <person name="Copeland A."/>
            <person name="Barry K.W."/>
            <person name="Cichocki N."/>
            <person name="Veneault-Fourrey C."/>
            <person name="LaButti K."/>
            <person name="Lindquist E.A."/>
            <person name="Lipzen A."/>
            <person name="Lundell T."/>
            <person name="Morin E."/>
            <person name="Murat C."/>
            <person name="Sun H."/>
            <person name="Tunlid A."/>
            <person name="Henrissat B."/>
            <person name="Grigoriev I.V."/>
            <person name="Hibbett D.S."/>
            <person name="Martin F."/>
            <person name="Nordberg H.P."/>
            <person name="Cantor M.N."/>
            <person name="Hua S.X."/>
        </authorList>
    </citation>
    <scope>NUCLEOTIDE SEQUENCE [LARGE SCALE GENOMIC DNA]</scope>
    <source>
        <strain evidence="2 3">Ve08.2h10</strain>
    </source>
</reference>
<proteinExistence type="predicted"/>
<name>A0A0D0DHU5_9AGAM</name>
<organism evidence="2 3">
    <name type="scientific">Paxillus rubicundulus Ve08.2h10</name>
    <dbReference type="NCBI Taxonomy" id="930991"/>
    <lineage>
        <taxon>Eukaryota</taxon>
        <taxon>Fungi</taxon>
        <taxon>Dikarya</taxon>
        <taxon>Basidiomycota</taxon>
        <taxon>Agaricomycotina</taxon>
        <taxon>Agaricomycetes</taxon>
        <taxon>Agaricomycetidae</taxon>
        <taxon>Boletales</taxon>
        <taxon>Paxilineae</taxon>
        <taxon>Paxillaceae</taxon>
        <taxon>Paxillus</taxon>
    </lineage>
</organism>